<feature type="transmembrane region" description="Helical" evidence="7">
    <location>
        <begin position="174"/>
        <end position="196"/>
    </location>
</feature>
<evidence type="ECO:0000313" key="9">
    <source>
        <dbReference type="EMBL" id="PJZ75247.1"/>
    </source>
</evidence>
<evidence type="ECO:0000256" key="7">
    <source>
        <dbReference type="SAM" id="Phobius"/>
    </source>
</evidence>
<dbReference type="InterPro" id="IPR035952">
    <property type="entry name" value="Rhomboid-like_sf"/>
</dbReference>
<evidence type="ECO:0000256" key="2">
    <source>
        <dbReference type="ARBA" id="ARBA00009045"/>
    </source>
</evidence>
<dbReference type="GO" id="GO:0016020">
    <property type="term" value="C:membrane"/>
    <property type="evidence" value="ECO:0007669"/>
    <property type="project" value="UniProtKB-SubCell"/>
</dbReference>
<dbReference type="InterPro" id="IPR050925">
    <property type="entry name" value="Rhomboid_protease_S54"/>
</dbReference>
<proteinExistence type="inferred from homology"/>
<keyword evidence="6 7" id="KW-0472">Membrane</keyword>
<feature type="transmembrane region" description="Helical" evidence="7">
    <location>
        <begin position="149"/>
        <end position="168"/>
    </location>
</feature>
<feature type="transmembrane region" description="Helical" evidence="7">
    <location>
        <begin position="82"/>
        <end position="101"/>
    </location>
</feature>
<dbReference type="RefSeq" id="WP_100770280.1">
    <property type="nucleotide sequence ID" value="NZ_NPEA01000035.1"/>
</dbReference>
<evidence type="ECO:0000259" key="8">
    <source>
        <dbReference type="Pfam" id="PF01694"/>
    </source>
</evidence>
<organism evidence="9 10">
    <name type="scientific">Leptospira neocaledonica</name>
    <dbReference type="NCBI Taxonomy" id="2023192"/>
    <lineage>
        <taxon>Bacteria</taxon>
        <taxon>Pseudomonadati</taxon>
        <taxon>Spirochaetota</taxon>
        <taxon>Spirochaetia</taxon>
        <taxon>Leptospirales</taxon>
        <taxon>Leptospiraceae</taxon>
        <taxon>Leptospira</taxon>
    </lineage>
</organism>
<comment type="subcellular location">
    <subcellularLocation>
        <location evidence="1">Membrane</location>
        <topology evidence="1">Multi-pass membrane protein</topology>
    </subcellularLocation>
</comment>
<dbReference type="GO" id="GO:0004252">
    <property type="term" value="F:serine-type endopeptidase activity"/>
    <property type="evidence" value="ECO:0007669"/>
    <property type="project" value="InterPro"/>
</dbReference>
<reference evidence="9 10" key="1">
    <citation type="submission" date="2017-07" db="EMBL/GenBank/DDBJ databases">
        <title>Leptospira spp. isolated from tropical soils.</title>
        <authorList>
            <person name="Thibeaux R."/>
            <person name="Iraola G."/>
            <person name="Ferres I."/>
            <person name="Bierque E."/>
            <person name="Girault D."/>
            <person name="Soupe-Gilbert M.-E."/>
            <person name="Picardeau M."/>
            <person name="Goarant C."/>
        </authorList>
    </citation>
    <scope>NUCLEOTIDE SEQUENCE [LARGE SCALE GENOMIC DNA]</scope>
    <source>
        <strain evidence="9 10">ES4-C-A1</strain>
    </source>
</reference>
<evidence type="ECO:0000256" key="6">
    <source>
        <dbReference type="ARBA" id="ARBA00023136"/>
    </source>
</evidence>
<dbReference type="Pfam" id="PF01694">
    <property type="entry name" value="Rhomboid"/>
    <property type="match status" value="1"/>
</dbReference>
<accession>A0A2M9ZT26</accession>
<dbReference type="AlphaFoldDB" id="A0A2M9ZT26"/>
<evidence type="ECO:0000256" key="1">
    <source>
        <dbReference type="ARBA" id="ARBA00004141"/>
    </source>
</evidence>
<dbReference type="InterPro" id="IPR022764">
    <property type="entry name" value="Peptidase_S54_rhomboid_dom"/>
</dbReference>
<dbReference type="PANTHER" id="PTHR43731">
    <property type="entry name" value="RHOMBOID PROTEASE"/>
    <property type="match status" value="1"/>
</dbReference>
<evidence type="ECO:0000313" key="10">
    <source>
        <dbReference type="Proteomes" id="UP000231843"/>
    </source>
</evidence>
<dbReference type="Gene3D" id="1.20.1540.10">
    <property type="entry name" value="Rhomboid-like"/>
    <property type="match status" value="1"/>
</dbReference>
<keyword evidence="3 7" id="KW-0812">Transmembrane</keyword>
<feature type="transmembrane region" description="Helical" evidence="7">
    <location>
        <begin position="12"/>
        <end position="31"/>
    </location>
</feature>
<evidence type="ECO:0000256" key="4">
    <source>
        <dbReference type="ARBA" id="ARBA00022801"/>
    </source>
</evidence>
<dbReference type="SUPFAM" id="SSF144091">
    <property type="entry name" value="Rhomboid-like"/>
    <property type="match status" value="1"/>
</dbReference>
<feature type="transmembrane region" description="Helical" evidence="7">
    <location>
        <begin position="51"/>
        <end position="70"/>
    </location>
</feature>
<comment type="similarity">
    <text evidence="2">Belongs to the peptidase S54 family.</text>
</comment>
<evidence type="ECO:0000256" key="5">
    <source>
        <dbReference type="ARBA" id="ARBA00022989"/>
    </source>
</evidence>
<gene>
    <name evidence="9" type="ORF">CH365_19880</name>
</gene>
<dbReference type="Proteomes" id="UP000231843">
    <property type="component" value="Unassembled WGS sequence"/>
</dbReference>
<dbReference type="OrthoDB" id="9813074at2"/>
<protein>
    <recommendedName>
        <fullName evidence="8">Peptidase S54 rhomboid domain-containing protein</fullName>
    </recommendedName>
</protein>
<name>A0A2M9ZT26_9LEPT</name>
<dbReference type="PANTHER" id="PTHR43731:SF14">
    <property type="entry name" value="PRESENILIN-ASSOCIATED RHOMBOID-LIKE PROTEIN, MITOCHONDRIAL"/>
    <property type="match status" value="1"/>
</dbReference>
<evidence type="ECO:0000256" key="3">
    <source>
        <dbReference type="ARBA" id="ARBA00022692"/>
    </source>
</evidence>
<feature type="transmembrane region" description="Helical" evidence="7">
    <location>
        <begin position="107"/>
        <end position="128"/>
    </location>
</feature>
<comment type="caution">
    <text evidence="9">The sequence shown here is derived from an EMBL/GenBank/DDBJ whole genome shotgun (WGS) entry which is preliminary data.</text>
</comment>
<feature type="domain" description="Peptidase S54 rhomboid" evidence="8">
    <location>
        <begin position="48"/>
        <end position="193"/>
    </location>
</feature>
<keyword evidence="5 7" id="KW-1133">Transmembrane helix</keyword>
<sequence>MLIFEKANHKHRFPFATWGLILLMGGLLLFVDPNSLELIPANKLGLSILTSIFAHTGIVHYLSNVIYLYIFGDNVEDVLGHIMYVIAFIILGLLGNFFYVLTHLDSYRPVVGASGAVSGILGMYFILFPNVKASVAIRWHSIENIRASVAILFWLIYQVALSIVGLHFSLGMAFGAHFVGFLGGLLLGFVFSKLGYLDRHEERIRKSMGNKLTVLCPSCSTPKIVKKYGQYTCAVCKSYFSFDVTGKRLIS</sequence>
<keyword evidence="4" id="KW-0378">Hydrolase</keyword>
<dbReference type="EMBL" id="NPEA01000035">
    <property type="protein sequence ID" value="PJZ75247.1"/>
    <property type="molecule type" value="Genomic_DNA"/>
</dbReference>
<keyword evidence="10" id="KW-1185">Reference proteome</keyword>